<dbReference type="InterPro" id="IPR037119">
    <property type="entry name" value="Haem_oxidase_HugZ-like_sf"/>
</dbReference>
<name>A0A4V3BKK2_9MICO</name>
<gene>
    <name evidence="2" type="ORF">EDF64_109105</name>
</gene>
<sequence length="97" mass="10271">MTGPLDDEARRAILRHMNGDHPSDNLVIVRANGAATAVAACMTEIDAVAGVWIAQLDDGGEEQVIVPWTSPLTDRRSAREQIVAAHTAAQARSADPS</sequence>
<reference evidence="2 3" key="1">
    <citation type="submission" date="2019-03" db="EMBL/GenBank/DDBJ databases">
        <title>Genomic analyses of the natural microbiome of Caenorhabditis elegans.</title>
        <authorList>
            <person name="Samuel B."/>
        </authorList>
    </citation>
    <scope>NUCLEOTIDE SEQUENCE [LARGE SCALE GENOMIC DNA]</scope>
    <source>
        <strain evidence="2 3">JUb65</strain>
    </source>
</reference>
<organism evidence="2 3">
    <name type="scientific">Curtobacterium flaccumfaciens</name>
    <dbReference type="NCBI Taxonomy" id="2035"/>
    <lineage>
        <taxon>Bacteria</taxon>
        <taxon>Bacillati</taxon>
        <taxon>Actinomycetota</taxon>
        <taxon>Actinomycetes</taxon>
        <taxon>Micrococcales</taxon>
        <taxon>Microbacteriaceae</taxon>
        <taxon>Curtobacterium</taxon>
    </lineage>
</organism>
<dbReference type="EMBL" id="SNVW01000009">
    <property type="protein sequence ID" value="TDN43182.1"/>
    <property type="molecule type" value="Genomic_DNA"/>
</dbReference>
<proteinExistence type="predicted"/>
<evidence type="ECO:0000313" key="2">
    <source>
        <dbReference type="EMBL" id="TDN43182.1"/>
    </source>
</evidence>
<dbReference type="Gene3D" id="3.20.180.10">
    <property type="entry name" value="PNP-oxidase-like"/>
    <property type="match status" value="1"/>
</dbReference>
<dbReference type="Proteomes" id="UP000295764">
    <property type="component" value="Unassembled WGS sequence"/>
</dbReference>
<comment type="caution">
    <text evidence="2">The sequence shown here is derived from an EMBL/GenBank/DDBJ whole genome shotgun (WGS) entry which is preliminary data.</text>
</comment>
<evidence type="ECO:0000259" key="1">
    <source>
        <dbReference type="Pfam" id="PF10615"/>
    </source>
</evidence>
<dbReference type="InterPro" id="IPR019595">
    <property type="entry name" value="DUF2470"/>
</dbReference>
<dbReference type="AlphaFoldDB" id="A0A4V3BKK2"/>
<accession>A0A4V3BKK2</accession>
<dbReference type="RefSeq" id="WP_208108909.1">
    <property type="nucleotide sequence ID" value="NZ_SNVW01000009.1"/>
</dbReference>
<dbReference type="Pfam" id="PF10615">
    <property type="entry name" value="DUF2470"/>
    <property type="match status" value="1"/>
</dbReference>
<protein>
    <submittedName>
        <fullName evidence="2">Uncharacterized protein DUF2470</fullName>
    </submittedName>
</protein>
<evidence type="ECO:0000313" key="3">
    <source>
        <dbReference type="Proteomes" id="UP000295764"/>
    </source>
</evidence>
<feature type="domain" description="DUF2470" evidence="1">
    <location>
        <begin position="12"/>
        <end position="84"/>
    </location>
</feature>